<keyword evidence="3" id="KW-1134">Transmembrane beta strand</keyword>
<evidence type="ECO:0000256" key="3">
    <source>
        <dbReference type="ARBA" id="ARBA00022452"/>
    </source>
</evidence>
<dbReference type="PANTHER" id="PTHR35093">
    <property type="entry name" value="OUTER MEMBRANE PROTEIN NMB0088-RELATED"/>
    <property type="match status" value="1"/>
</dbReference>
<evidence type="ECO:0000256" key="8">
    <source>
        <dbReference type="SAM" id="SignalP"/>
    </source>
</evidence>
<name>A0A0N7LT26_9RHOB</name>
<dbReference type="AlphaFoldDB" id="A0A0N7LT26"/>
<feature type="chain" id="PRO_5006015575" evidence="8">
    <location>
        <begin position="21"/>
        <end position="370"/>
    </location>
</feature>
<dbReference type="GO" id="GO:0015483">
    <property type="term" value="F:long-chain fatty acid transporting porin activity"/>
    <property type="evidence" value="ECO:0007669"/>
    <property type="project" value="TreeGrafter"/>
</dbReference>
<keyword evidence="6" id="KW-0472">Membrane</keyword>
<sequence>MKRIALAALLTTATATSALAGGIDRSGQFLGPLFQDGGETGSYFQFGIGSVEPSVGVSVPGLTGSDPLDTYVPWSAAIKLDVTDKLSFAIIGDQPFGANVNYSGLPFQSALLQGLNVEPGANIKTQAWTGVLRYELNETLSVHGGLRAQKASGQVNTRVGTGVVPPFRQLNASSDFALGALVGVAYERPEIALRIALTYNSEIDQKLTGTEITDIVSPATTAFTVTTPASLNLEFQTGVAADTLLFGSVRYVEWDGFNLTTPGAGQYVNFDKDTTTYSLGLGRRFNDTWSAAVTLGFEAKGDFAANSALAPTTGSQSIGLAATYTQGKTTVTTGVTYAKLGEREFDLGGTPVSFTDGEAIGVGVRLGINF</sequence>
<keyword evidence="7" id="KW-0998">Cell outer membrane</keyword>
<evidence type="ECO:0000256" key="1">
    <source>
        <dbReference type="ARBA" id="ARBA00004571"/>
    </source>
</evidence>
<keyword evidence="4" id="KW-0812">Transmembrane</keyword>
<reference evidence="9 10" key="1">
    <citation type="submission" date="2015-09" db="EMBL/GenBank/DDBJ databases">
        <authorList>
            <consortium name="Swine Surveillance"/>
        </authorList>
    </citation>
    <scope>NUCLEOTIDE SEQUENCE [LARGE SCALE GENOMIC DNA]</scope>
    <source>
        <strain evidence="9 10">CECT 5294</strain>
    </source>
</reference>
<evidence type="ECO:0000256" key="4">
    <source>
        <dbReference type="ARBA" id="ARBA00022692"/>
    </source>
</evidence>
<keyword evidence="5 8" id="KW-0732">Signal</keyword>
<evidence type="ECO:0000256" key="5">
    <source>
        <dbReference type="ARBA" id="ARBA00022729"/>
    </source>
</evidence>
<accession>A0A0N7LT26</accession>
<dbReference type="PANTHER" id="PTHR35093:SF8">
    <property type="entry name" value="OUTER MEMBRANE PROTEIN NMB0088-RELATED"/>
    <property type="match status" value="1"/>
</dbReference>
<evidence type="ECO:0000313" key="9">
    <source>
        <dbReference type="EMBL" id="CUH59522.1"/>
    </source>
</evidence>
<feature type="signal peptide" evidence="8">
    <location>
        <begin position="1"/>
        <end position="20"/>
    </location>
</feature>
<dbReference type="RefSeq" id="WP_058122709.1">
    <property type="nucleotide sequence ID" value="NZ_CYRX01000010.1"/>
</dbReference>
<dbReference type="GO" id="GO:0009279">
    <property type="term" value="C:cell outer membrane"/>
    <property type="evidence" value="ECO:0007669"/>
    <property type="project" value="UniProtKB-SubCell"/>
</dbReference>
<dbReference type="Pfam" id="PF03349">
    <property type="entry name" value="Toluene_X"/>
    <property type="match status" value="1"/>
</dbReference>
<dbReference type="Proteomes" id="UP000051298">
    <property type="component" value="Unassembled WGS sequence"/>
</dbReference>
<dbReference type="STRING" id="266809.PM03_04380"/>
<evidence type="ECO:0000256" key="2">
    <source>
        <dbReference type="ARBA" id="ARBA00008163"/>
    </source>
</evidence>
<evidence type="ECO:0000256" key="7">
    <source>
        <dbReference type="ARBA" id="ARBA00023237"/>
    </source>
</evidence>
<evidence type="ECO:0000313" key="10">
    <source>
        <dbReference type="Proteomes" id="UP000051298"/>
    </source>
</evidence>
<dbReference type="SUPFAM" id="SSF56935">
    <property type="entry name" value="Porins"/>
    <property type="match status" value="1"/>
</dbReference>
<protein>
    <submittedName>
        <fullName evidence="9">Outer membrane protein transport protein (OMPP1/FadL/TodX)</fullName>
    </submittedName>
</protein>
<dbReference type="Gene3D" id="2.40.160.60">
    <property type="entry name" value="Outer membrane protein transport protein (OMPP1/FadL/TodX)"/>
    <property type="match status" value="1"/>
</dbReference>
<dbReference type="InterPro" id="IPR005017">
    <property type="entry name" value="OMPP1/FadL/TodX"/>
</dbReference>
<gene>
    <name evidence="9" type="ORF">THS5294_00808</name>
</gene>
<comment type="similarity">
    <text evidence="2">Belongs to the OmpP1/FadL family.</text>
</comment>
<proteinExistence type="inferred from homology"/>
<organism evidence="9 10">
    <name type="scientific">Thalassobacter stenotrophicus</name>
    <dbReference type="NCBI Taxonomy" id="266809"/>
    <lineage>
        <taxon>Bacteria</taxon>
        <taxon>Pseudomonadati</taxon>
        <taxon>Pseudomonadota</taxon>
        <taxon>Alphaproteobacteria</taxon>
        <taxon>Rhodobacterales</taxon>
        <taxon>Roseobacteraceae</taxon>
        <taxon>Thalassobacter</taxon>
    </lineage>
</organism>
<comment type="subcellular location">
    <subcellularLocation>
        <location evidence="1">Cell outer membrane</location>
        <topology evidence="1">Multi-pass membrane protein</topology>
    </subcellularLocation>
</comment>
<dbReference type="EMBL" id="CYRX01000010">
    <property type="protein sequence ID" value="CUH59522.1"/>
    <property type="molecule type" value="Genomic_DNA"/>
</dbReference>
<evidence type="ECO:0000256" key="6">
    <source>
        <dbReference type="ARBA" id="ARBA00023136"/>
    </source>
</evidence>